<evidence type="ECO:0000259" key="15">
    <source>
        <dbReference type="Pfam" id="PF16639"/>
    </source>
</evidence>
<keyword evidence="7 13" id="KW-0479">Metal-binding</keyword>
<dbReference type="SUPFAM" id="SSF51246">
    <property type="entry name" value="Rudiment single hybrid motif"/>
    <property type="match status" value="1"/>
</dbReference>
<proteinExistence type="inferred from homology"/>
<keyword evidence="3" id="KW-0813">Transport</keyword>
<keyword evidence="5 13" id="KW-0349">Heme</keyword>
<feature type="binding site" description="covalent" evidence="13">
    <location>
        <position position="165"/>
    </location>
    <ligand>
        <name>heme</name>
        <dbReference type="ChEBI" id="CHEBI:30413"/>
    </ligand>
</feature>
<dbReference type="InterPro" id="IPR002325">
    <property type="entry name" value="Cyt_f"/>
</dbReference>
<organism evidence="16">
    <name type="scientific">Eutreptiella gymnastica</name>
    <dbReference type="NCBI Taxonomy" id="73025"/>
    <lineage>
        <taxon>Eukaryota</taxon>
        <taxon>Discoba</taxon>
        <taxon>Euglenozoa</taxon>
        <taxon>Euglenida</taxon>
        <taxon>Spirocuta</taxon>
        <taxon>Euglenophyceae</taxon>
        <taxon>Eutreptiales</taxon>
        <taxon>Eutreptiaceae</taxon>
        <taxon>Eutreptiella</taxon>
    </lineage>
</organism>
<dbReference type="Gene3D" id="1.20.5.700">
    <property type="entry name" value="Single helix bin"/>
    <property type="match status" value="1"/>
</dbReference>
<keyword evidence="12" id="KW-0472">Membrane</keyword>
<evidence type="ECO:0000256" key="2">
    <source>
        <dbReference type="ARBA" id="ARBA00008923"/>
    </source>
</evidence>
<dbReference type="GO" id="GO:0020037">
    <property type="term" value="F:heme binding"/>
    <property type="evidence" value="ECO:0007669"/>
    <property type="project" value="InterPro"/>
</dbReference>
<dbReference type="Pfam" id="PF16639">
    <property type="entry name" value="Apocytochr_F_N"/>
    <property type="match status" value="2"/>
</dbReference>
<name>A0A7S4LCR2_9EUGL</name>
<dbReference type="Gene3D" id="2.60.40.830">
    <property type="entry name" value="Cytochrome f large domain"/>
    <property type="match status" value="2"/>
</dbReference>
<evidence type="ECO:0000313" key="16">
    <source>
        <dbReference type="EMBL" id="CAE0820742.1"/>
    </source>
</evidence>
<feature type="chain" id="PRO_5031086186" description="Cytochrome f large domain-containing protein" evidence="14">
    <location>
        <begin position="16"/>
        <end position="508"/>
    </location>
</feature>
<dbReference type="PRINTS" id="PR00610">
    <property type="entry name" value="CYTOCHROMEF"/>
</dbReference>
<keyword evidence="14" id="KW-0732">Signal</keyword>
<keyword evidence="10 13" id="KW-0408">Iron</keyword>
<feature type="domain" description="Cytochrome f large" evidence="15">
    <location>
        <begin position="264"/>
        <end position="378"/>
    </location>
</feature>
<dbReference type="InterPro" id="IPR036826">
    <property type="entry name" value="Cyt_f_lg_dom_sf"/>
</dbReference>
<dbReference type="Gene3D" id="2.40.50.100">
    <property type="match status" value="1"/>
</dbReference>
<feature type="signal peptide" evidence="14">
    <location>
        <begin position="1"/>
        <end position="15"/>
    </location>
</feature>
<evidence type="ECO:0000256" key="9">
    <source>
        <dbReference type="ARBA" id="ARBA00022989"/>
    </source>
</evidence>
<comment type="subcellular location">
    <subcellularLocation>
        <location evidence="1">Membrane</location>
        <topology evidence="1">Single-pass membrane protein</topology>
    </subcellularLocation>
</comment>
<evidence type="ECO:0000256" key="4">
    <source>
        <dbReference type="ARBA" id="ARBA00022531"/>
    </source>
</evidence>
<protein>
    <recommendedName>
        <fullName evidence="15">Cytochrome f large domain-containing protein</fullName>
    </recommendedName>
</protein>
<feature type="binding site" description="axial binding residue" evidence="13">
    <location>
        <position position="166"/>
    </location>
    <ligand>
        <name>heme</name>
        <dbReference type="ChEBI" id="CHEBI:30413"/>
    </ligand>
    <ligandPart>
        <name>Fe</name>
        <dbReference type="ChEBI" id="CHEBI:18248"/>
    </ligandPart>
</feature>
<dbReference type="InterPro" id="IPR024058">
    <property type="entry name" value="Cyt-f_TM"/>
</dbReference>
<dbReference type="InterPro" id="IPR011054">
    <property type="entry name" value="Rudment_hybrid_motif"/>
</dbReference>
<dbReference type="AlphaFoldDB" id="A0A7S4LCR2"/>
<gene>
    <name evidence="16" type="ORF">EGYM00163_LOCUS31914</name>
</gene>
<dbReference type="GO" id="GO:0042651">
    <property type="term" value="C:thylakoid membrane"/>
    <property type="evidence" value="ECO:0007669"/>
    <property type="project" value="InterPro"/>
</dbReference>
<dbReference type="SUPFAM" id="SSF49441">
    <property type="entry name" value="Cytochrome f, large domain"/>
    <property type="match status" value="2"/>
</dbReference>
<dbReference type="Pfam" id="PF01333">
    <property type="entry name" value="Apocytochr_F_C"/>
    <property type="match status" value="1"/>
</dbReference>
<evidence type="ECO:0000256" key="6">
    <source>
        <dbReference type="ARBA" id="ARBA00022692"/>
    </source>
</evidence>
<dbReference type="GO" id="GO:0015979">
    <property type="term" value="P:photosynthesis"/>
    <property type="evidence" value="ECO:0007669"/>
    <property type="project" value="UniProtKB-KW"/>
</dbReference>
<sequence length="508" mass="53577">MCIAGVVGFLASSSATSLYTAAPVATRVAGQTVVPATMPVARTPVALNAAPYGVEAEVEEVAQPVEYVYETPAQTHSWTTVLAGLLAVPLAALGFNALTKKGNKKAESQGLLVNIDDLVTVGKQTAVAGAAAAALAGPAAAYPIFAQQGYANPREATGRLVCANCHLAQKQTEIELPQAVLPDQVFEAVTKVPTVGADVSKTVDANSFLAPVSNSLVTAPRAAETFNDLNGTIAYKNGTPVKFMQKDGIPIAQTLVDVDTEPIAPGVFKATIKVPYDQSLQQVSAKGKPADLNVGAVVVLPEGFTIAPADRIPEKMQEEMNGLQFIQYSEEKPNILVVGPVPGKMYSEMTLPLLSPDPATNKNVHYGTLPVYVGGNRGRGQVYPSGEKSNNNAYNVEHAGVVSDISYNEKKRFYTVEITQADGTKVSEQLPPGGELSVAKGDEVAVAQTITTNPNVGGFGQAESQIVLQEPVRVQALLLFGGVVLSLQTFLVIKKKQYEQVQLSEMNF</sequence>
<dbReference type="SUPFAM" id="SSF103431">
    <property type="entry name" value="Cytochrome f subunit of the cytochrome b6f complex, transmembrane anchor"/>
    <property type="match status" value="1"/>
</dbReference>
<evidence type="ECO:0000256" key="3">
    <source>
        <dbReference type="ARBA" id="ARBA00022448"/>
    </source>
</evidence>
<evidence type="ECO:0000256" key="5">
    <source>
        <dbReference type="ARBA" id="ARBA00022617"/>
    </source>
</evidence>
<feature type="binding site" description="axial binding residue" evidence="13">
    <location>
        <position position="142"/>
    </location>
    <ligand>
        <name>heme</name>
        <dbReference type="ChEBI" id="CHEBI:30413"/>
    </ligand>
    <ligandPart>
        <name>Fe</name>
        <dbReference type="ChEBI" id="CHEBI:18248"/>
    </ligandPart>
</feature>
<comment type="cofactor">
    <cofactor evidence="13">
        <name>heme</name>
        <dbReference type="ChEBI" id="CHEBI:30413"/>
    </cofactor>
    <text evidence="13">Binds 1 heme group covalently.</text>
</comment>
<dbReference type="GO" id="GO:0009055">
    <property type="term" value="F:electron transfer activity"/>
    <property type="evidence" value="ECO:0007669"/>
    <property type="project" value="InterPro"/>
</dbReference>
<evidence type="ECO:0000256" key="8">
    <source>
        <dbReference type="ARBA" id="ARBA00022982"/>
    </source>
</evidence>
<dbReference type="PROSITE" id="PS51010">
    <property type="entry name" value="CYTF"/>
    <property type="match status" value="1"/>
</dbReference>
<dbReference type="EMBL" id="HBJA01091763">
    <property type="protein sequence ID" value="CAE0820742.1"/>
    <property type="molecule type" value="Transcribed_RNA"/>
</dbReference>
<dbReference type="GO" id="GO:0005506">
    <property type="term" value="F:iron ion binding"/>
    <property type="evidence" value="ECO:0007669"/>
    <property type="project" value="InterPro"/>
</dbReference>
<evidence type="ECO:0000256" key="7">
    <source>
        <dbReference type="ARBA" id="ARBA00022723"/>
    </source>
</evidence>
<keyword evidence="6" id="KW-0812">Transmembrane</keyword>
<evidence type="ECO:0000256" key="14">
    <source>
        <dbReference type="SAM" id="SignalP"/>
    </source>
</evidence>
<evidence type="ECO:0000256" key="1">
    <source>
        <dbReference type="ARBA" id="ARBA00004167"/>
    </source>
</evidence>
<keyword evidence="4" id="KW-0602">Photosynthesis</keyword>
<dbReference type="PANTHER" id="PTHR33288">
    <property type="match status" value="1"/>
</dbReference>
<keyword evidence="8" id="KW-0249">Electron transport</keyword>
<accession>A0A7S4LCR2</accession>
<feature type="binding site" description="covalent" evidence="13">
    <location>
        <position position="162"/>
    </location>
    <ligand>
        <name>heme</name>
        <dbReference type="ChEBI" id="CHEBI:30413"/>
    </ligand>
</feature>
<keyword evidence="11" id="KW-0793">Thylakoid</keyword>
<feature type="domain" description="Cytochrome f large" evidence="15">
    <location>
        <begin position="142"/>
        <end position="194"/>
    </location>
</feature>
<dbReference type="PANTHER" id="PTHR33288:SF10">
    <property type="entry name" value="CYTOCHROME F"/>
    <property type="match status" value="1"/>
</dbReference>
<evidence type="ECO:0000256" key="12">
    <source>
        <dbReference type="ARBA" id="ARBA00023136"/>
    </source>
</evidence>
<dbReference type="InterPro" id="IPR024094">
    <property type="entry name" value="Cyt_f_lg_dom"/>
</dbReference>
<reference evidence="16" key="1">
    <citation type="submission" date="2021-01" db="EMBL/GenBank/DDBJ databases">
        <authorList>
            <person name="Corre E."/>
            <person name="Pelletier E."/>
            <person name="Niang G."/>
            <person name="Scheremetjew M."/>
            <person name="Finn R."/>
            <person name="Kale V."/>
            <person name="Holt S."/>
            <person name="Cochrane G."/>
            <person name="Meng A."/>
            <person name="Brown T."/>
            <person name="Cohen L."/>
        </authorList>
    </citation>
    <scope>NUCLEOTIDE SEQUENCE</scope>
    <source>
        <strain evidence="16">CCMP1594</strain>
    </source>
</reference>
<comment type="similarity">
    <text evidence="2">Belongs to the cytochrome f family.</text>
</comment>
<evidence type="ECO:0000256" key="13">
    <source>
        <dbReference type="PIRSR" id="PIRSR602325-50"/>
    </source>
</evidence>
<evidence type="ECO:0000256" key="11">
    <source>
        <dbReference type="ARBA" id="ARBA00023078"/>
    </source>
</evidence>
<keyword evidence="9" id="KW-1133">Transmembrane helix</keyword>
<evidence type="ECO:0000256" key="10">
    <source>
        <dbReference type="ARBA" id="ARBA00023004"/>
    </source>
</evidence>